<protein>
    <submittedName>
        <fullName evidence="2">Uncharacterized protein</fullName>
    </submittedName>
</protein>
<keyword evidence="1" id="KW-0812">Transmembrane</keyword>
<keyword evidence="3" id="KW-1185">Reference proteome</keyword>
<accession>A0AAD4NCW5</accession>
<gene>
    <name evidence="2" type="ORF">DdX_02522</name>
</gene>
<evidence type="ECO:0000313" key="2">
    <source>
        <dbReference type="EMBL" id="KAI1725840.1"/>
    </source>
</evidence>
<sequence>MALNTELSDTQCIPLLLHPHLWIVLILEIVISAVSMLLNCGCTVGSYYALPIPFYHRRAFAIISLNYAFLAAILLAKKCFFVFAVHYPCISIVSTISCKLQEFPTVFVYLHASILPLVFAAVCVGKKRNRNEKGGSTDWTNACSIQQTTILLLCIGISLIFTAFDQDFARRLLLKCSIVVAIQQKNVAFWLITFLVIAHCLSALFWQIIGVNSRASFRISNGMSRKRPVAFDANLLTWRLSFRDIILFESIAWLVALFFTGVTMVEQFVSVRECVKCTIFAIEMCFTFLPLLVSLCHPIMSTWLLIPVRRTLLELFPLLGKFIPAPEAETPPLPPRTKCVQLPNSSIRILITETGAHNELSN</sequence>
<name>A0AAD4NCW5_9BILA</name>
<feature type="transmembrane region" description="Helical" evidence="1">
    <location>
        <begin position="106"/>
        <end position="124"/>
    </location>
</feature>
<feature type="transmembrane region" description="Helical" evidence="1">
    <location>
        <begin position="20"/>
        <end position="50"/>
    </location>
</feature>
<evidence type="ECO:0000256" key="1">
    <source>
        <dbReference type="SAM" id="Phobius"/>
    </source>
</evidence>
<feature type="transmembrane region" description="Helical" evidence="1">
    <location>
        <begin position="245"/>
        <end position="265"/>
    </location>
</feature>
<proteinExistence type="predicted"/>
<feature type="transmembrane region" description="Helical" evidence="1">
    <location>
        <begin position="62"/>
        <end position="86"/>
    </location>
</feature>
<dbReference type="EMBL" id="JAKKPZ010000002">
    <property type="protein sequence ID" value="KAI1725840.1"/>
    <property type="molecule type" value="Genomic_DNA"/>
</dbReference>
<reference evidence="2" key="1">
    <citation type="submission" date="2022-01" db="EMBL/GenBank/DDBJ databases">
        <title>Genome Sequence Resource for Two Populations of Ditylenchus destructor, the Migratory Endoparasitic Phytonematode.</title>
        <authorList>
            <person name="Zhang H."/>
            <person name="Lin R."/>
            <person name="Xie B."/>
        </authorList>
    </citation>
    <scope>NUCLEOTIDE SEQUENCE</scope>
    <source>
        <strain evidence="2">BazhouSP</strain>
    </source>
</reference>
<feature type="transmembrane region" description="Helical" evidence="1">
    <location>
        <begin position="187"/>
        <end position="209"/>
    </location>
</feature>
<keyword evidence="1" id="KW-0472">Membrane</keyword>
<evidence type="ECO:0000313" key="3">
    <source>
        <dbReference type="Proteomes" id="UP001201812"/>
    </source>
</evidence>
<feature type="transmembrane region" description="Helical" evidence="1">
    <location>
        <begin position="280"/>
        <end position="306"/>
    </location>
</feature>
<feature type="transmembrane region" description="Helical" evidence="1">
    <location>
        <begin position="145"/>
        <end position="164"/>
    </location>
</feature>
<comment type="caution">
    <text evidence="2">The sequence shown here is derived from an EMBL/GenBank/DDBJ whole genome shotgun (WGS) entry which is preliminary data.</text>
</comment>
<dbReference type="Proteomes" id="UP001201812">
    <property type="component" value="Unassembled WGS sequence"/>
</dbReference>
<organism evidence="2 3">
    <name type="scientific">Ditylenchus destructor</name>
    <dbReference type="NCBI Taxonomy" id="166010"/>
    <lineage>
        <taxon>Eukaryota</taxon>
        <taxon>Metazoa</taxon>
        <taxon>Ecdysozoa</taxon>
        <taxon>Nematoda</taxon>
        <taxon>Chromadorea</taxon>
        <taxon>Rhabditida</taxon>
        <taxon>Tylenchina</taxon>
        <taxon>Tylenchomorpha</taxon>
        <taxon>Sphaerularioidea</taxon>
        <taxon>Anguinidae</taxon>
        <taxon>Anguininae</taxon>
        <taxon>Ditylenchus</taxon>
    </lineage>
</organism>
<dbReference type="AlphaFoldDB" id="A0AAD4NCW5"/>
<keyword evidence="1" id="KW-1133">Transmembrane helix</keyword>